<dbReference type="PANTHER" id="PTHR31630:SF6">
    <property type="entry name" value="PHYTANOYL-COA DIOXYGENASE-RELATED"/>
    <property type="match status" value="1"/>
</dbReference>
<organism evidence="2 3">
    <name type="scientific">Colletotrichum asianum</name>
    <dbReference type="NCBI Taxonomy" id="702518"/>
    <lineage>
        <taxon>Eukaryota</taxon>
        <taxon>Fungi</taxon>
        <taxon>Dikarya</taxon>
        <taxon>Ascomycota</taxon>
        <taxon>Pezizomycotina</taxon>
        <taxon>Sordariomycetes</taxon>
        <taxon>Hypocreomycetidae</taxon>
        <taxon>Glomerellales</taxon>
        <taxon>Glomerellaceae</taxon>
        <taxon>Colletotrichum</taxon>
        <taxon>Colletotrichum gloeosporioides species complex</taxon>
    </lineage>
</organism>
<dbReference type="InterPro" id="IPR008775">
    <property type="entry name" value="Phytyl_CoA_dOase-like"/>
</dbReference>
<dbReference type="PANTHER" id="PTHR31630">
    <property type="entry name" value="PHYTANOYL-COA DIOXYGENASE-RELATED-RELATED"/>
    <property type="match status" value="1"/>
</dbReference>
<dbReference type="OrthoDB" id="445007at2759"/>
<keyword evidence="3" id="KW-1185">Reference proteome</keyword>
<dbReference type="AlphaFoldDB" id="A0A8H3WEC4"/>
<evidence type="ECO:0000313" key="2">
    <source>
        <dbReference type="EMBL" id="KAF0323013.1"/>
    </source>
</evidence>
<comment type="caution">
    <text evidence="2">The sequence shown here is derived from an EMBL/GenBank/DDBJ whole genome shotgun (WGS) entry which is preliminary data.</text>
</comment>
<dbReference type="Pfam" id="PF05721">
    <property type="entry name" value="PhyH"/>
    <property type="match status" value="1"/>
</dbReference>
<dbReference type="Proteomes" id="UP000434172">
    <property type="component" value="Unassembled WGS sequence"/>
</dbReference>
<reference evidence="2 3" key="1">
    <citation type="submission" date="2019-12" db="EMBL/GenBank/DDBJ databases">
        <title>A genome sequence resource for the geographically widespread anthracnose pathogen Colletotrichum asianum.</title>
        <authorList>
            <person name="Meng Y."/>
        </authorList>
    </citation>
    <scope>NUCLEOTIDE SEQUENCE [LARGE SCALE GENOMIC DNA]</scope>
    <source>
        <strain evidence="2 3">ICMP 18580</strain>
    </source>
</reference>
<evidence type="ECO:0000313" key="3">
    <source>
        <dbReference type="Proteomes" id="UP000434172"/>
    </source>
</evidence>
<dbReference type="Gene3D" id="2.60.120.620">
    <property type="entry name" value="q2cbj1_9rhob like domain"/>
    <property type="match status" value="1"/>
</dbReference>
<gene>
    <name evidence="2" type="ORF">GQ607_009776</name>
</gene>
<sequence>MASVVTETATEANKSIFAVPDDASVETFQDWRDDFYRDGYVVIKGAIPGAKADMYRDKALNWITSFNKGLDLNDSKTWTDAHLPQSFKAGMYLNYCAAHEKYVWDARQEPGVLEAFEKIWGTNELVVSFDTINVTFPNRKDVNWSPWPHVDQAPERKGLSCVQGIINLSRAGPKDGGLLLMKGSSKLFDKFFALNPPDRSQGIGAKHYDFYPFKEHHVRWFKEQGCELIKVCAEPGDLILWDSRSMHYAAFPESDTIRTIIYACYTPARFLLEEDRQKKVEIFKRWEATTHWPHCNLHSHGKAKINGEVDPDERDEPMEKPELTPQLLKLAGVIKYEG</sequence>
<evidence type="ECO:0008006" key="4">
    <source>
        <dbReference type="Google" id="ProtNLM"/>
    </source>
</evidence>
<feature type="region of interest" description="Disordered" evidence="1">
    <location>
        <begin position="302"/>
        <end position="322"/>
    </location>
</feature>
<accession>A0A8H3WEC4</accession>
<evidence type="ECO:0000256" key="1">
    <source>
        <dbReference type="SAM" id="MobiDB-lite"/>
    </source>
</evidence>
<proteinExistence type="predicted"/>
<name>A0A8H3WEC4_9PEZI</name>
<dbReference type="EMBL" id="WOWK01000056">
    <property type="protein sequence ID" value="KAF0323013.1"/>
    <property type="molecule type" value="Genomic_DNA"/>
</dbReference>
<protein>
    <recommendedName>
        <fullName evidence="4">Phytanoyl-CoA dioxygenase</fullName>
    </recommendedName>
</protein>
<dbReference type="SUPFAM" id="SSF51197">
    <property type="entry name" value="Clavaminate synthase-like"/>
    <property type="match status" value="1"/>
</dbReference>